<dbReference type="Proteomes" id="UP000541583">
    <property type="component" value="Unassembled WGS sequence"/>
</dbReference>
<gene>
    <name evidence="1" type="ORF">HDF23_001961</name>
</gene>
<sequence length="170" mass="18320">MRTLKKLNLQQLETEAQVVRQLDQRSILGGTGVMTTLPHCYFDNMLYYSGQYGTNYTLTGLEAQFDQAYGAGAHNNVSAAQATAFTSTLFNASHIDNSQIGSMVQSGVSVSTDYQTSPGISHAITLTYYDSNTGNYIGIDTSNHNSTIVLSSSQVGYGGYAEAIYGKIPD</sequence>
<evidence type="ECO:0008006" key="3">
    <source>
        <dbReference type="Google" id="ProtNLM"/>
    </source>
</evidence>
<dbReference type="RefSeq" id="WP_076372705.1">
    <property type="nucleotide sequence ID" value="NZ_FTMG01000003.1"/>
</dbReference>
<keyword evidence="2" id="KW-1185">Reference proteome</keyword>
<evidence type="ECO:0000313" key="1">
    <source>
        <dbReference type="EMBL" id="MBB6109218.1"/>
    </source>
</evidence>
<accession>A0ABR6PHH1</accession>
<reference evidence="1 2" key="1">
    <citation type="submission" date="2020-08" db="EMBL/GenBank/DDBJ databases">
        <title>Genomic Encyclopedia of Type Strains, Phase IV (KMG-V): Genome sequencing to study the core and pangenomes of soil and plant-associated prokaryotes.</title>
        <authorList>
            <person name="Whitman W."/>
        </authorList>
    </citation>
    <scope>NUCLEOTIDE SEQUENCE [LARGE SCALE GENOMIC DNA]</scope>
    <source>
        <strain evidence="1 2">ANJLi2</strain>
    </source>
</reference>
<evidence type="ECO:0000313" key="2">
    <source>
        <dbReference type="Proteomes" id="UP000541583"/>
    </source>
</evidence>
<name>A0ABR6PHH1_9SPHI</name>
<organism evidence="1 2">
    <name type="scientific">Mucilaginibacter lappiensis</name>
    <dbReference type="NCBI Taxonomy" id="354630"/>
    <lineage>
        <taxon>Bacteria</taxon>
        <taxon>Pseudomonadati</taxon>
        <taxon>Bacteroidota</taxon>
        <taxon>Sphingobacteriia</taxon>
        <taxon>Sphingobacteriales</taxon>
        <taxon>Sphingobacteriaceae</taxon>
        <taxon>Mucilaginibacter</taxon>
    </lineage>
</organism>
<proteinExistence type="predicted"/>
<dbReference type="EMBL" id="JACHCB010000003">
    <property type="protein sequence ID" value="MBB6109218.1"/>
    <property type="molecule type" value="Genomic_DNA"/>
</dbReference>
<protein>
    <recommendedName>
        <fullName evidence="3">Peptidase C39-like domain-containing protein</fullName>
    </recommendedName>
</protein>
<comment type="caution">
    <text evidence="1">The sequence shown here is derived from an EMBL/GenBank/DDBJ whole genome shotgun (WGS) entry which is preliminary data.</text>
</comment>